<dbReference type="Proteomes" id="UP000274578">
    <property type="component" value="Chromosome 1"/>
</dbReference>
<feature type="compositionally biased region" description="Basic and acidic residues" evidence="1">
    <location>
        <begin position="1"/>
        <end position="10"/>
    </location>
</feature>
<gene>
    <name evidence="2" type="ORF">NCTC13071_01593</name>
</gene>
<evidence type="ECO:0000256" key="1">
    <source>
        <dbReference type="SAM" id="MobiDB-lite"/>
    </source>
</evidence>
<organism evidence="2 3">
    <name type="scientific">Segatella oris</name>
    <dbReference type="NCBI Taxonomy" id="28135"/>
    <lineage>
        <taxon>Bacteria</taxon>
        <taxon>Pseudomonadati</taxon>
        <taxon>Bacteroidota</taxon>
        <taxon>Bacteroidia</taxon>
        <taxon>Bacteroidales</taxon>
        <taxon>Prevotellaceae</taxon>
        <taxon>Segatella</taxon>
    </lineage>
</organism>
<evidence type="ECO:0000313" key="2">
    <source>
        <dbReference type="EMBL" id="VEH15589.1"/>
    </source>
</evidence>
<dbReference type="AlphaFoldDB" id="A0A3S4TBM7"/>
<name>A0A3S4TBM7_9BACT</name>
<proteinExistence type="predicted"/>
<dbReference type="KEGG" id="poc:NCTC13071_01593"/>
<feature type="region of interest" description="Disordered" evidence="1">
    <location>
        <begin position="1"/>
        <end position="22"/>
    </location>
</feature>
<protein>
    <submittedName>
        <fullName evidence="2">Uncharacterized protein</fullName>
    </submittedName>
</protein>
<evidence type="ECO:0000313" key="3">
    <source>
        <dbReference type="Proteomes" id="UP000274578"/>
    </source>
</evidence>
<accession>A0A3S4TBM7</accession>
<dbReference type="EMBL" id="LR134384">
    <property type="protein sequence ID" value="VEH15589.1"/>
    <property type="molecule type" value="Genomic_DNA"/>
</dbReference>
<reference evidence="2 3" key="1">
    <citation type="submission" date="2018-12" db="EMBL/GenBank/DDBJ databases">
        <authorList>
            <consortium name="Pathogen Informatics"/>
        </authorList>
    </citation>
    <scope>NUCLEOTIDE SEQUENCE [LARGE SCALE GENOMIC DNA]</scope>
    <source>
        <strain evidence="2 3">NCTC13071</strain>
    </source>
</reference>
<sequence>MALTPYEKHKNTPKMAFSPYGKHKNSLKTALTPYEKHKNSLKTSFSPYGKAERLMLKQTSRVYSFLNAASNAWFSVFVPIVMRRQFSQCSMCAQLCTAIP</sequence>